<accession>A0A6F9D887</accession>
<dbReference type="InterPro" id="IPR009772">
    <property type="entry name" value="CDC123"/>
</dbReference>
<gene>
    <name evidence="6" type="primary">Cdc123</name>
</gene>
<keyword evidence="6" id="KW-0132">Cell division</keyword>
<protein>
    <recommendedName>
        <fullName evidence="2">Translation initiation factor eIF2 assembly protein</fullName>
    </recommendedName>
    <alternativeName>
        <fullName evidence="3">Cell division cycle protein 123 homolog</fullName>
    </alternativeName>
</protein>
<evidence type="ECO:0000256" key="3">
    <source>
        <dbReference type="ARBA" id="ARBA00044303"/>
    </source>
</evidence>
<dbReference type="GO" id="GO:0051301">
    <property type="term" value="P:cell division"/>
    <property type="evidence" value="ECO:0007669"/>
    <property type="project" value="UniProtKB-KW"/>
</dbReference>
<comment type="function">
    <text evidence="4">ATP-dependent protein-folding chaperone for the eIF2 complex. Binds to the gamma subunit of the eIF2 complex which allows the subunit to assemble with the alpha and beta subunits.</text>
</comment>
<dbReference type="PANTHER" id="PTHR15323">
    <property type="entry name" value="D123 PROTEIN"/>
    <property type="match status" value="1"/>
</dbReference>
<evidence type="ECO:0000256" key="5">
    <source>
        <dbReference type="SAM" id="MobiDB-lite"/>
    </source>
</evidence>
<name>A0A6F9D887_9ASCI</name>
<sequence length="353" mass="41314">MKMDQIRNCRFSNWYLKFTELTMKSLVIPLSEEFVEYLKDNGTLVLPDGFSIDNNYDREEEDSDNNLSHWNEQVENQEEVVAPRFPDLLEHIMRCIQELGGKVFPKLTWSAPKDASWMTHNSLKCTNAGEVLLLLKSSDFVMHDLTSAFSACEDFNDQPFKEHQLVLRKWANLVPGMEFRCFVKNNCVHAISQRHCKQYYDYLERDKNDLAVDIRQFVERKIIGKFPDTNYVVDVYKKRDNRMWIIDFNPFNKTTDSLLFTWDELNSGVLQPNPYSVELQHADGHVTGQFRFTGSNSVLQPSETLSYRMPVDFVDLSTGSDATKLVDFMRMRTQNDEDTSESDDDEWRLPCDR</sequence>
<evidence type="ECO:0000313" key="6">
    <source>
        <dbReference type="EMBL" id="CAB3229165.1"/>
    </source>
</evidence>
<proteinExistence type="evidence at transcript level"/>
<dbReference type="Pfam" id="PF07065">
    <property type="entry name" value="D123"/>
    <property type="match status" value="1"/>
</dbReference>
<evidence type="ECO:0000256" key="1">
    <source>
        <dbReference type="ARBA" id="ARBA00011047"/>
    </source>
</evidence>
<dbReference type="PANTHER" id="PTHR15323:SF6">
    <property type="entry name" value="CELL DIVISION CYCLE PROTEIN 123 HOMOLOG"/>
    <property type="match status" value="1"/>
</dbReference>
<feature type="compositionally biased region" description="Acidic residues" evidence="5">
    <location>
        <begin position="336"/>
        <end position="346"/>
    </location>
</feature>
<organism evidence="6">
    <name type="scientific">Phallusia mammillata</name>
    <dbReference type="NCBI Taxonomy" id="59560"/>
    <lineage>
        <taxon>Eukaryota</taxon>
        <taxon>Metazoa</taxon>
        <taxon>Chordata</taxon>
        <taxon>Tunicata</taxon>
        <taxon>Ascidiacea</taxon>
        <taxon>Phlebobranchia</taxon>
        <taxon>Ascidiidae</taxon>
        <taxon>Phallusia</taxon>
    </lineage>
</organism>
<dbReference type="AlphaFoldDB" id="A0A6F9D887"/>
<evidence type="ECO:0000256" key="4">
    <source>
        <dbReference type="ARBA" id="ARBA00045515"/>
    </source>
</evidence>
<dbReference type="GO" id="GO:0005737">
    <property type="term" value="C:cytoplasm"/>
    <property type="evidence" value="ECO:0007669"/>
    <property type="project" value="TreeGrafter"/>
</dbReference>
<keyword evidence="6" id="KW-0131">Cell cycle</keyword>
<reference evidence="6" key="1">
    <citation type="submission" date="2020-04" db="EMBL/GenBank/DDBJ databases">
        <authorList>
            <person name="Neveu A P."/>
        </authorList>
    </citation>
    <scope>NUCLEOTIDE SEQUENCE</scope>
    <source>
        <tissue evidence="6">Whole embryo</tissue>
    </source>
</reference>
<comment type="similarity">
    <text evidence="1">Belongs to the CDC123 family.</text>
</comment>
<evidence type="ECO:0000256" key="2">
    <source>
        <dbReference type="ARBA" id="ARBA00044080"/>
    </source>
</evidence>
<feature type="region of interest" description="Disordered" evidence="5">
    <location>
        <begin position="334"/>
        <end position="353"/>
    </location>
</feature>
<dbReference type="EMBL" id="LR783750">
    <property type="protein sequence ID" value="CAB3229165.1"/>
    <property type="molecule type" value="mRNA"/>
</dbReference>